<dbReference type="EMBL" id="CBLY010000004">
    <property type="protein sequence ID" value="CDG33326.1"/>
    <property type="molecule type" value="Genomic_DNA"/>
</dbReference>
<feature type="domain" description="Polysaccharide export protein N-terminal" evidence="16">
    <location>
        <begin position="89"/>
        <end position="170"/>
    </location>
</feature>
<evidence type="ECO:0000256" key="5">
    <source>
        <dbReference type="ARBA" id="ARBA00022597"/>
    </source>
</evidence>
<evidence type="ECO:0000256" key="12">
    <source>
        <dbReference type="ARBA" id="ARBA00023139"/>
    </source>
</evidence>
<feature type="signal peptide" evidence="15">
    <location>
        <begin position="1"/>
        <end position="21"/>
    </location>
</feature>
<feature type="chain" id="PRO_5031572190" description="Soluble ligand binding domain-containing protein" evidence="15">
    <location>
        <begin position="22"/>
        <end position="383"/>
    </location>
</feature>
<dbReference type="PANTHER" id="PTHR33619:SF3">
    <property type="entry name" value="POLYSACCHARIDE EXPORT PROTEIN GFCE-RELATED"/>
    <property type="match status" value="1"/>
</dbReference>
<dbReference type="Pfam" id="PF22461">
    <property type="entry name" value="SLBB_2"/>
    <property type="match status" value="1"/>
</dbReference>
<evidence type="ECO:0000256" key="9">
    <source>
        <dbReference type="ARBA" id="ARBA00023065"/>
    </source>
</evidence>
<keyword evidence="5" id="KW-0762">Sugar transport</keyword>
<protein>
    <recommendedName>
        <fullName evidence="20">Soluble ligand binding domain-containing protein</fullName>
    </recommendedName>
</protein>
<keyword evidence="8" id="KW-0625">Polysaccharide transport</keyword>
<dbReference type="Proteomes" id="UP000027590">
    <property type="component" value="Unassembled WGS sequence"/>
</dbReference>
<feature type="domain" description="SLBB" evidence="17">
    <location>
        <begin position="285"/>
        <end position="357"/>
    </location>
</feature>
<dbReference type="RefSeq" id="WP_081847673.1">
    <property type="nucleotide sequence ID" value="NZ_CBLY010000004.1"/>
</dbReference>
<evidence type="ECO:0000256" key="7">
    <source>
        <dbReference type="ARBA" id="ARBA00022729"/>
    </source>
</evidence>
<comment type="similarity">
    <text evidence="2">Belongs to the BexD/CtrA/VexA family.</text>
</comment>
<keyword evidence="4" id="KW-1134">Transmembrane beta strand</keyword>
<keyword evidence="3" id="KW-0813">Transport</keyword>
<accession>A0A7U7G547</accession>
<keyword evidence="13" id="KW-0998">Cell outer membrane</keyword>
<evidence type="ECO:0000313" key="19">
    <source>
        <dbReference type="Proteomes" id="UP000027590"/>
    </source>
</evidence>
<evidence type="ECO:0000256" key="13">
    <source>
        <dbReference type="ARBA" id="ARBA00023237"/>
    </source>
</evidence>
<gene>
    <name evidence="18" type="ORF">SACS_0588</name>
</gene>
<evidence type="ECO:0000256" key="11">
    <source>
        <dbReference type="ARBA" id="ARBA00023136"/>
    </source>
</evidence>
<keyword evidence="10" id="KW-0626">Porin</keyword>
<evidence type="ECO:0000256" key="10">
    <source>
        <dbReference type="ARBA" id="ARBA00023114"/>
    </source>
</evidence>
<keyword evidence="9" id="KW-0406">Ion transport</keyword>
<evidence type="ECO:0000256" key="3">
    <source>
        <dbReference type="ARBA" id="ARBA00022448"/>
    </source>
</evidence>
<evidence type="ECO:0000256" key="8">
    <source>
        <dbReference type="ARBA" id="ARBA00023047"/>
    </source>
</evidence>
<dbReference type="InterPro" id="IPR049712">
    <property type="entry name" value="Poly_export"/>
</dbReference>
<dbReference type="GO" id="GO:0015288">
    <property type="term" value="F:porin activity"/>
    <property type="evidence" value="ECO:0007669"/>
    <property type="project" value="UniProtKB-KW"/>
</dbReference>
<keyword evidence="6" id="KW-0812">Transmembrane</keyword>
<dbReference type="Gene3D" id="3.10.560.10">
    <property type="entry name" value="Outer membrane lipoprotein wza domain like"/>
    <property type="match status" value="1"/>
</dbReference>
<keyword evidence="12" id="KW-0564">Palmitate</keyword>
<dbReference type="GO" id="GO:0006811">
    <property type="term" value="P:monoatomic ion transport"/>
    <property type="evidence" value="ECO:0007669"/>
    <property type="project" value="UniProtKB-KW"/>
</dbReference>
<evidence type="ECO:0000256" key="1">
    <source>
        <dbReference type="ARBA" id="ARBA00004571"/>
    </source>
</evidence>
<dbReference type="GO" id="GO:0009279">
    <property type="term" value="C:cell outer membrane"/>
    <property type="evidence" value="ECO:0007669"/>
    <property type="project" value="UniProtKB-SubCell"/>
</dbReference>
<dbReference type="GO" id="GO:0046930">
    <property type="term" value="C:pore complex"/>
    <property type="evidence" value="ECO:0007669"/>
    <property type="project" value="UniProtKB-KW"/>
</dbReference>
<evidence type="ECO:0000256" key="14">
    <source>
        <dbReference type="ARBA" id="ARBA00023288"/>
    </source>
</evidence>
<keyword evidence="14" id="KW-0449">Lipoprotein</keyword>
<evidence type="ECO:0000259" key="17">
    <source>
        <dbReference type="Pfam" id="PF22461"/>
    </source>
</evidence>
<evidence type="ECO:0000313" key="18">
    <source>
        <dbReference type="EMBL" id="CDG33326.1"/>
    </source>
</evidence>
<evidence type="ECO:0000259" key="16">
    <source>
        <dbReference type="Pfam" id="PF02563"/>
    </source>
</evidence>
<reference evidence="18 19" key="2">
    <citation type="journal article" date="2014" name="PLoS ONE">
        <title>Evolution of mitochondria reconstructed from the energy metabolism of living bacteria.</title>
        <authorList>
            <person name="Degli Esposti M."/>
            <person name="Chouaia B."/>
            <person name="Comandatore F."/>
            <person name="Crotti E."/>
            <person name="Sassera D."/>
            <person name="Lievens P.M."/>
            <person name="Daffonchio D."/>
            <person name="Bandi C."/>
        </authorList>
    </citation>
    <scope>NUCLEOTIDE SEQUENCE [LARGE SCALE GENOMIC DNA]</scope>
    <source>
        <strain evidence="19">AM169</strain>
    </source>
</reference>
<dbReference type="GO" id="GO:0015159">
    <property type="term" value="F:polysaccharide transmembrane transporter activity"/>
    <property type="evidence" value="ECO:0007669"/>
    <property type="project" value="InterPro"/>
</dbReference>
<organism evidence="18 19">
    <name type="scientific">Parasaccharibacter apium</name>
    <dbReference type="NCBI Taxonomy" id="1510841"/>
    <lineage>
        <taxon>Bacteria</taxon>
        <taxon>Pseudomonadati</taxon>
        <taxon>Pseudomonadota</taxon>
        <taxon>Alphaproteobacteria</taxon>
        <taxon>Acetobacterales</taxon>
        <taxon>Acetobacteraceae</taxon>
        <taxon>Parasaccharibacter</taxon>
    </lineage>
</organism>
<evidence type="ECO:0000256" key="4">
    <source>
        <dbReference type="ARBA" id="ARBA00022452"/>
    </source>
</evidence>
<keyword evidence="11" id="KW-0472">Membrane</keyword>
<evidence type="ECO:0000256" key="6">
    <source>
        <dbReference type="ARBA" id="ARBA00022692"/>
    </source>
</evidence>
<dbReference type="InterPro" id="IPR054765">
    <property type="entry name" value="SLBB_dom"/>
</dbReference>
<dbReference type="Pfam" id="PF02563">
    <property type="entry name" value="Poly_export"/>
    <property type="match status" value="1"/>
</dbReference>
<comment type="caution">
    <text evidence="18">The sequence shown here is derived from an EMBL/GenBank/DDBJ whole genome shotgun (WGS) entry which is preliminary data.</text>
</comment>
<dbReference type="AlphaFoldDB" id="A0A7U7G547"/>
<name>A0A7U7G547_9PROT</name>
<dbReference type="PROSITE" id="PS51257">
    <property type="entry name" value="PROKAR_LIPOPROTEIN"/>
    <property type="match status" value="1"/>
</dbReference>
<reference evidence="18 19" key="1">
    <citation type="journal article" date="2014" name="Genome Biol. Evol.">
        <title>Acetic acid bacteria genomes reveal functional traits for adaptation to life in insect guts.</title>
        <authorList>
            <person name="Chouaia B."/>
            <person name="Gaiarsa S."/>
            <person name="Crotti E."/>
            <person name="Comandatore F."/>
            <person name="Degli Esposti M."/>
            <person name="Ricci I."/>
            <person name="Alma A."/>
            <person name="Favia G."/>
            <person name="Bandi C."/>
            <person name="Daffonchio D."/>
        </authorList>
    </citation>
    <scope>NUCLEOTIDE SEQUENCE [LARGE SCALE GENOMIC DNA]</scope>
    <source>
        <strain evidence="19">AM169</strain>
    </source>
</reference>
<evidence type="ECO:0000256" key="15">
    <source>
        <dbReference type="SAM" id="SignalP"/>
    </source>
</evidence>
<evidence type="ECO:0008006" key="20">
    <source>
        <dbReference type="Google" id="ProtNLM"/>
    </source>
</evidence>
<comment type="subcellular location">
    <subcellularLocation>
        <location evidence="1">Cell outer membrane</location>
        <topology evidence="1">Multi-pass membrane protein</topology>
    </subcellularLocation>
</comment>
<evidence type="ECO:0000256" key="2">
    <source>
        <dbReference type="ARBA" id="ARBA00009450"/>
    </source>
</evidence>
<proteinExistence type="inferred from homology"/>
<dbReference type="Gene3D" id="3.30.1950.10">
    <property type="entry name" value="wza like domain"/>
    <property type="match status" value="1"/>
</dbReference>
<keyword evidence="7 15" id="KW-0732">Signal</keyword>
<sequence length="383" mass="41070">MMRGSFFCSLAFMALLVPVLAGCDLPSGGPGVKELTAQPQRQDSRRLFSGLVMQDITLREATIMAGQMREAEKLRVRQAIWAIDAGHSTRDPVIHVGDDLSVSILSFAGGGDTPAIMKLGHFPVLRDGMVTLPYVGAVRVVSLTYASIQQKLSRLYAAQRVFSHPSVIVQEEAPDGRWEADSVLVLGEVKTPGEVRWQPGGLMLAHVLAEAMGGGPPVPAGGPSDGQPVSVRPETVVSVVRHGQVVGALPLDDGLVNDIHLAPHDRVIVKKEASIRIPVLGGGASRPGIYSFGTCPTLADILAISGGLQRDAASSRAIFVLRRDHDTPHLLKIRFDRTYGLFVAQSFLLEDGDVVYVAESSWVPYFKVFSLMLQAGVLASIAR</sequence>
<dbReference type="PANTHER" id="PTHR33619">
    <property type="entry name" value="POLYSACCHARIDE EXPORT PROTEIN GFCE-RELATED"/>
    <property type="match status" value="1"/>
</dbReference>
<dbReference type="InterPro" id="IPR003715">
    <property type="entry name" value="Poly_export_N"/>
</dbReference>